<proteinExistence type="predicted"/>
<protein>
    <submittedName>
        <fullName evidence="1">Uncharacterized protein</fullName>
    </submittedName>
</protein>
<gene>
    <name evidence="1" type="ORF">MLD38_013830</name>
</gene>
<keyword evidence="2" id="KW-1185">Reference proteome</keyword>
<evidence type="ECO:0000313" key="2">
    <source>
        <dbReference type="Proteomes" id="UP001057402"/>
    </source>
</evidence>
<accession>A0ACB9RAT3</accession>
<reference evidence="2" key="1">
    <citation type="journal article" date="2023" name="Front. Plant Sci.">
        <title>Chromosomal-level genome assembly of Melastoma candidum provides insights into trichome evolution.</title>
        <authorList>
            <person name="Zhong Y."/>
            <person name="Wu W."/>
            <person name="Sun C."/>
            <person name="Zou P."/>
            <person name="Liu Y."/>
            <person name="Dai S."/>
            <person name="Zhou R."/>
        </authorList>
    </citation>
    <scope>NUCLEOTIDE SEQUENCE [LARGE SCALE GENOMIC DNA]</scope>
</reference>
<evidence type="ECO:0000313" key="1">
    <source>
        <dbReference type="EMBL" id="KAI4376030.1"/>
    </source>
</evidence>
<comment type="caution">
    <text evidence="1">The sequence shown here is derived from an EMBL/GenBank/DDBJ whole genome shotgun (WGS) entry which is preliminary data.</text>
</comment>
<dbReference type="Proteomes" id="UP001057402">
    <property type="component" value="Chromosome 4"/>
</dbReference>
<sequence length="185" mass="19900">MGNCCSGETRSGPTVKLILPDGQLKEFKCPVTTPRVLEESPGCFVCDSDEMEFGSLVSEVDGDEELRPGQLYFVLPKVLLNRPIRPAEMASLAVKASVALDMGRGGVMCSCIGRSKINPLMALTPYDKEMGNEHISVECASNSFKDGSGERTGGCHGNISVQRRSVGMGRASFSSNLSIIQEEFD</sequence>
<dbReference type="EMBL" id="CM042883">
    <property type="protein sequence ID" value="KAI4376030.1"/>
    <property type="molecule type" value="Genomic_DNA"/>
</dbReference>
<name>A0ACB9RAT3_9MYRT</name>
<organism evidence="1 2">
    <name type="scientific">Melastoma candidum</name>
    <dbReference type="NCBI Taxonomy" id="119954"/>
    <lineage>
        <taxon>Eukaryota</taxon>
        <taxon>Viridiplantae</taxon>
        <taxon>Streptophyta</taxon>
        <taxon>Embryophyta</taxon>
        <taxon>Tracheophyta</taxon>
        <taxon>Spermatophyta</taxon>
        <taxon>Magnoliopsida</taxon>
        <taxon>eudicotyledons</taxon>
        <taxon>Gunneridae</taxon>
        <taxon>Pentapetalae</taxon>
        <taxon>rosids</taxon>
        <taxon>malvids</taxon>
        <taxon>Myrtales</taxon>
        <taxon>Melastomataceae</taxon>
        <taxon>Melastomatoideae</taxon>
        <taxon>Melastomateae</taxon>
        <taxon>Melastoma</taxon>
    </lineage>
</organism>